<dbReference type="eggNOG" id="ENOG5033W40">
    <property type="taxonomic scope" value="Bacteria"/>
</dbReference>
<dbReference type="Proteomes" id="UP000003803">
    <property type="component" value="Unassembled WGS sequence"/>
</dbReference>
<proteinExistence type="predicted"/>
<keyword evidence="2" id="KW-1185">Reference proteome</keyword>
<protein>
    <submittedName>
        <fullName evidence="1">Uncharacterized protein</fullName>
    </submittedName>
</protein>
<reference evidence="1" key="2">
    <citation type="submission" date="2013-09" db="EMBL/GenBank/DDBJ databases">
        <title>Draft genome sequence of Anaerotruncus colihominis(DSM 17241).</title>
        <authorList>
            <person name="Sudarsanam P."/>
            <person name="Ley R."/>
            <person name="Guruge J."/>
            <person name="Turnbaugh P.J."/>
            <person name="Mahowald M."/>
            <person name="Liep D."/>
            <person name="Gordon J."/>
        </authorList>
    </citation>
    <scope>NUCLEOTIDE SEQUENCE</scope>
    <source>
        <strain evidence="1">DSM 17241</strain>
    </source>
</reference>
<evidence type="ECO:0000313" key="1">
    <source>
        <dbReference type="EMBL" id="EDS13089.1"/>
    </source>
</evidence>
<dbReference type="EMBL" id="ABGD02000003">
    <property type="protein sequence ID" value="EDS13089.1"/>
    <property type="molecule type" value="Genomic_DNA"/>
</dbReference>
<sequence length="100" mass="11455">MEPLDGKCFNRIKNRIYQNFDICGSCPPNSGRAVNFNIRIGAPERFYSGENIALEHIFGEIRLRVFYIVKPTKDLDILVTDQQLLGQGARKLLEERNVIS</sequence>
<reference evidence="1" key="1">
    <citation type="submission" date="2007-11" db="EMBL/GenBank/DDBJ databases">
        <authorList>
            <person name="Fulton L."/>
            <person name="Clifton S."/>
            <person name="Fulton B."/>
            <person name="Xu J."/>
            <person name="Minx P."/>
            <person name="Pepin K.H."/>
            <person name="Johnson M."/>
            <person name="Thiruvilangam P."/>
            <person name="Bhonagiri V."/>
            <person name="Nash W.E."/>
            <person name="Mardis E.R."/>
            <person name="Wilson R.K."/>
        </authorList>
    </citation>
    <scope>NUCLEOTIDE SEQUENCE [LARGE SCALE GENOMIC DNA]</scope>
    <source>
        <strain evidence="1">DSM 17241</strain>
    </source>
</reference>
<evidence type="ECO:0000313" key="2">
    <source>
        <dbReference type="Proteomes" id="UP000003803"/>
    </source>
</evidence>
<organism evidence="1 2">
    <name type="scientific">Anaerotruncus colihominis DSM 17241</name>
    <dbReference type="NCBI Taxonomy" id="445972"/>
    <lineage>
        <taxon>Bacteria</taxon>
        <taxon>Bacillati</taxon>
        <taxon>Bacillota</taxon>
        <taxon>Clostridia</taxon>
        <taxon>Eubacteriales</taxon>
        <taxon>Oscillospiraceae</taxon>
        <taxon>Anaerotruncus</taxon>
    </lineage>
</organism>
<name>B0P5T2_9FIRM</name>
<dbReference type="AlphaFoldDB" id="B0P5T2"/>
<gene>
    <name evidence="1" type="ORF">ANACOL_00104</name>
</gene>
<dbReference type="HOGENOM" id="CLU_2299815_0_0_9"/>
<accession>B0P5T2</accession>
<comment type="caution">
    <text evidence="1">The sequence shown here is derived from an EMBL/GenBank/DDBJ whole genome shotgun (WGS) entry which is preliminary data.</text>
</comment>